<evidence type="ECO:0000256" key="1">
    <source>
        <dbReference type="ARBA" id="ARBA00022679"/>
    </source>
</evidence>
<organism evidence="4 5">
    <name type="scientific">Microlunatus ginsengisoli</name>
    <dbReference type="NCBI Taxonomy" id="363863"/>
    <lineage>
        <taxon>Bacteria</taxon>
        <taxon>Bacillati</taxon>
        <taxon>Actinomycetota</taxon>
        <taxon>Actinomycetes</taxon>
        <taxon>Propionibacteriales</taxon>
        <taxon>Propionibacteriaceae</taxon>
        <taxon>Microlunatus</taxon>
    </lineage>
</organism>
<dbReference type="PANTHER" id="PTHR43877">
    <property type="entry name" value="AMINOALKYLPHOSPHONATE N-ACETYLTRANSFERASE-RELATED-RELATED"/>
    <property type="match status" value="1"/>
</dbReference>
<feature type="domain" description="N-acetyltransferase" evidence="3">
    <location>
        <begin position="4"/>
        <end position="166"/>
    </location>
</feature>
<keyword evidence="1" id="KW-0808">Transferase</keyword>
<comment type="caution">
    <text evidence="4">The sequence shown here is derived from an EMBL/GenBank/DDBJ whole genome shotgun (WGS) entry which is preliminary data.</text>
</comment>
<dbReference type="EMBL" id="BAABAB010000003">
    <property type="protein sequence ID" value="GAA3605319.1"/>
    <property type="molecule type" value="Genomic_DNA"/>
</dbReference>
<dbReference type="PROSITE" id="PS51186">
    <property type="entry name" value="GNAT"/>
    <property type="match status" value="1"/>
</dbReference>
<evidence type="ECO:0000259" key="3">
    <source>
        <dbReference type="PROSITE" id="PS51186"/>
    </source>
</evidence>
<keyword evidence="2" id="KW-0012">Acyltransferase</keyword>
<keyword evidence="5" id="KW-1185">Reference proteome</keyword>
<dbReference type="InterPro" id="IPR050832">
    <property type="entry name" value="Bact_Acetyltransf"/>
</dbReference>
<dbReference type="PANTHER" id="PTHR43877:SF2">
    <property type="entry name" value="AMINOALKYLPHOSPHONATE N-ACETYLTRANSFERASE-RELATED"/>
    <property type="match status" value="1"/>
</dbReference>
<dbReference type="CDD" id="cd04301">
    <property type="entry name" value="NAT_SF"/>
    <property type="match status" value="1"/>
</dbReference>
<dbReference type="Pfam" id="PF00583">
    <property type="entry name" value="Acetyltransf_1"/>
    <property type="match status" value="1"/>
</dbReference>
<dbReference type="Proteomes" id="UP001501490">
    <property type="component" value="Unassembled WGS sequence"/>
</dbReference>
<reference evidence="5" key="1">
    <citation type="journal article" date="2019" name="Int. J. Syst. Evol. Microbiol.">
        <title>The Global Catalogue of Microorganisms (GCM) 10K type strain sequencing project: providing services to taxonomists for standard genome sequencing and annotation.</title>
        <authorList>
            <consortium name="The Broad Institute Genomics Platform"/>
            <consortium name="The Broad Institute Genome Sequencing Center for Infectious Disease"/>
            <person name="Wu L."/>
            <person name="Ma J."/>
        </authorList>
    </citation>
    <scope>NUCLEOTIDE SEQUENCE [LARGE SCALE GENOMIC DNA]</scope>
    <source>
        <strain evidence="5">JCM 16929</strain>
    </source>
</reference>
<dbReference type="SUPFAM" id="SSF55729">
    <property type="entry name" value="Acyl-CoA N-acyltransferases (Nat)"/>
    <property type="match status" value="1"/>
</dbReference>
<dbReference type="Gene3D" id="3.40.630.30">
    <property type="match status" value="1"/>
</dbReference>
<name>A0ABP6ZCY5_9ACTN</name>
<dbReference type="InterPro" id="IPR000182">
    <property type="entry name" value="GNAT_dom"/>
</dbReference>
<protein>
    <submittedName>
        <fullName evidence="4">GNAT family N-acetyltransferase</fullName>
    </submittedName>
</protein>
<proteinExistence type="predicted"/>
<evidence type="ECO:0000313" key="5">
    <source>
        <dbReference type="Proteomes" id="UP001501490"/>
    </source>
</evidence>
<dbReference type="RefSeq" id="WP_344801400.1">
    <property type="nucleotide sequence ID" value="NZ_BAABAB010000003.1"/>
</dbReference>
<gene>
    <name evidence="4" type="ORF">GCM10022236_04030</name>
</gene>
<sequence length="184" mass="20269">MTDVTVRLLDESEWAAYRAVRLRALEESPEAFTATLAEESERDEAFWRERMTRSHRLLAERPEPVGIVSVGPYDSDPTSAECYGLYVVPEARGSGVAWKLVEAAARLATREGYHRLYYWVGTDNPRAIGFGSNAGFRVSGYRRTARTADLERGEDEMAMVMSLGVDLTVTPNAAASGTAATPSE</sequence>
<accession>A0ABP6ZCY5</accession>
<evidence type="ECO:0000313" key="4">
    <source>
        <dbReference type="EMBL" id="GAA3605319.1"/>
    </source>
</evidence>
<dbReference type="InterPro" id="IPR016181">
    <property type="entry name" value="Acyl_CoA_acyltransferase"/>
</dbReference>
<evidence type="ECO:0000256" key="2">
    <source>
        <dbReference type="ARBA" id="ARBA00023315"/>
    </source>
</evidence>